<evidence type="ECO:0000256" key="1">
    <source>
        <dbReference type="ARBA" id="ARBA00022448"/>
    </source>
</evidence>
<comment type="function">
    <text evidence="10">Part of a membrane-bound complex that couples electron transfer with translocation of ions across the membrane.</text>
</comment>
<dbReference type="InterPro" id="IPR017896">
    <property type="entry name" value="4Fe4S_Fe-S-bd"/>
</dbReference>
<dbReference type="GO" id="GO:0051539">
    <property type="term" value="F:4 iron, 4 sulfur cluster binding"/>
    <property type="evidence" value="ECO:0007669"/>
    <property type="project" value="UniProtKB-UniRule"/>
</dbReference>
<dbReference type="EMBL" id="NMTY01000024">
    <property type="protein sequence ID" value="PDX80901.1"/>
    <property type="molecule type" value="Genomic_DNA"/>
</dbReference>
<dbReference type="Proteomes" id="UP000220005">
    <property type="component" value="Unassembled WGS sequence"/>
</dbReference>
<organism evidence="14 15">
    <name type="scientific">Faecalibacterium prausnitzii</name>
    <dbReference type="NCBI Taxonomy" id="853"/>
    <lineage>
        <taxon>Bacteria</taxon>
        <taxon>Bacillati</taxon>
        <taxon>Bacillota</taxon>
        <taxon>Clostridia</taxon>
        <taxon>Eubacteriales</taxon>
        <taxon>Oscillospiraceae</taxon>
        <taxon>Faecalibacterium</taxon>
    </lineage>
</organism>
<dbReference type="CDD" id="cd10549">
    <property type="entry name" value="MtMvhB_like"/>
    <property type="match status" value="1"/>
</dbReference>
<dbReference type="GO" id="GO:0046872">
    <property type="term" value="F:metal ion binding"/>
    <property type="evidence" value="ECO:0007669"/>
    <property type="project" value="UniProtKB-KW"/>
</dbReference>
<feature type="binding site" evidence="10">
    <location>
        <position position="139"/>
    </location>
    <ligand>
        <name>[4Fe-4S] cluster</name>
        <dbReference type="ChEBI" id="CHEBI:49883"/>
        <label>2</label>
    </ligand>
</feature>
<keyword evidence="2 10" id="KW-0004">4Fe-4S</keyword>
<evidence type="ECO:0000259" key="13">
    <source>
        <dbReference type="PROSITE" id="PS51656"/>
    </source>
</evidence>
<feature type="binding site" evidence="10">
    <location>
        <position position="145"/>
    </location>
    <ligand>
        <name>[4Fe-4S] cluster</name>
        <dbReference type="ChEBI" id="CHEBI:49883"/>
        <label>2</label>
    </ligand>
</feature>
<feature type="binding site" evidence="10">
    <location>
        <position position="171"/>
    </location>
    <ligand>
        <name>[4Fe-4S] cluster</name>
        <dbReference type="ChEBI" id="CHEBI:49883"/>
        <label>3</label>
    </ligand>
</feature>
<dbReference type="Gene3D" id="3.30.70.20">
    <property type="match status" value="2"/>
</dbReference>
<keyword evidence="3 10" id="KW-0479">Metal-binding</keyword>
<dbReference type="PROSITE" id="PS00198">
    <property type="entry name" value="4FE4S_FER_1"/>
    <property type="match status" value="2"/>
</dbReference>
<dbReference type="PROSITE" id="PS51379">
    <property type="entry name" value="4FE4S_FER_2"/>
    <property type="match status" value="3"/>
</dbReference>
<feature type="region of interest" description="Hydrophobic" evidence="10">
    <location>
        <begin position="1"/>
        <end position="25"/>
    </location>
</feature>
<feature type="domain" description="4Fe-4S ferredoxin-type" evidence="12">
    <location>
        <begin position="234"/>
        <end position="263"/>
    </location>
</feature>
<dbReference type="Pfam" id="PF00037">
    <property type="entry name" value="Fer4"/>
    <property type="match status" value="2"/>
</dbReference>
<dbReference type="Gene3D" id="1.10.15.40">
    <property type="entry name" value="Electron transport complex subunit B, putative Fe-S cluster"/>
    <property type="match status" value="1"/>
</dbReference>
<feature type="domain" description="4Fe-4S ferredoxin-type" evidence="12">
    <location>
        <begin position="203"/>
        <end position="233"/>
    </location>
</feature>
<feature type="binding site" evidence="10">
    <location>
        <position position="73"/>
    </location>
    <ligand>
        <name>[4Fe-4S] cluster</name>
        <dbReference type="ChEBI" id="CHEBI:49883"/>
        <label>1</label>
    </ligand>
</feature>
<comment type="cofactor">
    <cofactor evidence="10">
        <name>[4Fe-4S] cluster</name>
        <dbReference type="ChEBI" id="CHEBI:49883"/>
    </cofactor>
    <text evidence="10">Binds 3 [4Fe-4S] clusters.</text>
</comment>
<dbReference type="InterPro" id="IPR050395">
    <property type="entry name" value="4Fe4S_Ferredoxin_RnfB"/>
</dbReference>
<dbReference type="AlphaFoldDB" id="A0A2A7APC8"/>
<evidence type="ECO:0000256" key="10">
    <source>
        <dbReference type="HAMAP-Rule" id="MF_00463"/>
    </source>
</evidence>
<dbReference type="PROSITE" id="PS51656">
    <property type="entry name" value="4FE4S"/>
    <property type="match status" value="1"/>
</dbReference>
<evidence type="ECO:0000256" key="4">
    <source>
        <dbReference type="ARBA" id="ARBA00022737"/>
    </source>
</evidence>
<dbReference type="SUPFAM" id="SSF46548">
    <property type="entry name" value="alpha-helical ferredoxin"/>
    <property type="match status" value="1"/>
</dbReference>
<feature type="compositionally biased region" description="Low complexity" evidence="11">
    <location>
        <begin position="273"/>
        <end position="291"/>
    </location>
</feature>
<comment type="subcellular location">
    <subcellularLocation>
        <location evidence="10">Cell membrane</location>
    </subcellularLocation>
</comment>
<dbReference type="GO" id="GO:0022900">
    <property type="term" value="P:electron transport chain"/>
    <property type="evidence" value="ECO:0007669"/>
    <property type="project" value="UniProtKB-UniRule"/>
</dbReference>
<evidence type="ECO:0000256" key="11">
    <source>
        <dbReference type="SAM" id="MobiDB-lite"/>
    </source>
</evidence>
<keyword evidence="9 10" id="KW-0472">Membrane</keyword>
<evidence type="ECO:0000256" key="9">
    <source>
        <dbReference type="ARBA" id="ARBA00023136"/>
    </source>
</evidence>
<feature type="binding site" evidence="10">
    <location>
        <position position="168"/>
    </location>
    <ligand>
        <name>[4Fe-4S] cluster</name>
        <dbReference type="ChEBI" id="CHEBI:49883"/>
        <label>3</label>
    </ligand>
</feature>
<dbReference type="EC" id="7.-.-.-" evidence="10"/>
<feature type="binding site" evidence="10">
    <location>
        <position position="135"/>
    </location>
    <ligand>
        <name>[4Fe-4S] cluster</name>
        <dbReference type="ChEBI" id="CHEBI:49883"/>
        <label>2</label>
    </ligand>
</feature>
<feature type="binding site" evidence="10">
    <location>
        <position position="178"/>
    </location>
    <ligand>
        <name>[4Fe-4S] cluster</name>
        <dbReference type="ChEBI" id="CHEBI:49883"/>
        <label>2</label>
    </ligand>
</feature>
<comment type="caution">
    <text evidence="10">Lacks conserved residue(s) required for the propagation of feature annotation.</text>
</comment>
<dbReference type="Pfam" id="PF04060">
    <property type="entry name" value="FeS"/>
    <property type="match status" value="1"/>
</dbReference>
<accession>A0A2A7APC8</accession>
<evidence type="ECO:0000256" key="8">
    <source>
        <dbReference type="ARBA" id="ARBA00023014"/>
    </source>
</evidence>
<evidence type="ECO:0000256" key="6">
    <source>
        <dbReference type="ARBA" id="ARBA00022982"/>
    </source>
</evidence>
<evidence type="ECO:0000256" key="7">
    <source>
        <dbReference type="ARBA" id="ARBA00023004"/>
    </source>
</evidence>
<keyword evidence="6 10" id="KW-0249">Electron transport</keyword>
<evidence type="ECO:0000313" key="15">
    <source>
        <dbReference type="Proteomes" id="UP000220005"/>
    </source>
</evidence>
<name>A0A2A7APC8_9FIRM</name>
<comment type="similarity">
    <text evidence="10">Belongs to the 4Fe4S bacterial-type ferredoxin family. RnfB subfamily.</text>
</comment>
<keyword evidence="1 10" id="KW-0813">Transport</keyword>
<keyword evidence="4 10" id="KW-0677">Repeat</keyword>
<feature type="domain" description="4Fe-4S ferredoxin-type" evidence="12">
    <location>
        <begin position="159"/>
        <end position="188"/>
    </location>
</feature>
<protein>
    <recommendedName>
        <fullName evidence="10">Ion-translocating oxidoreductase complex subunit B</fullName>
        <ecNumber evidence="10">7.-.-.-</ecNumber>
    </recommendedName>
    <alternativeName>
        <fullName evidence="10">Rnf electron transport complex subunit B</fullName>
    </alternativeName>
</protein>
<evidence type="ECO:0000313" key="14">
    <source>
        <dbReference type="EMBL" id="PDX80901.1"/>
    </source>
</evidence>
<dbReference type="GO" id="GO:0009055">
    <property type="term" value="F:electron transfer activity"/>
    <property type="evidence" value="ECO:0007669"/>
    <property type="project" value="InterPro"/>
</dbReference>
<feature type="binding site" evidence="10">
    <location>
        <position position="149"/>
    </location>
    <ligand>
        <name>[4Fe-4S] cluster</name>
        <dbReference type="ChEBI" id="CHEBI:49883"/>
        <label>3</label>
    </ligand>
</feature>
<keyword evidence="5 10" id="KW-1278">Translocase</keyword>
<proteinExistence type="inferred from homology"/>
<feature type="binding site" evidence="10">
    <location>
        <position position="56"/>
    </location>
    <ligand>
        <name>[4Fe-4S] cluster</name>
        <dbReference type="ChEBI" id="CHEBI:49883"/>
        <label>1</label>
    </ligand>
</feature>
<dbReference type="PANTHER" id="PTHR43560:SF1">
    <property type="entry name" value="ION-TRANSLOCATING OXIDOREDUCTASE COMPLEX SUBUNIT B"/>
    <property type="match status" value="1"/>
</dbReference>
<comment type="subunit">
    <text evidence="10">The complex is composed of six subunits: RnfA, RnfB, RnfC, RnfD, RnfE and RnfG.</text>
</comment>
<gene>
    <name evidence="10" type="primary">rnfB</name>
    <name evidence="14" type="ORF">CGS58_10400</name>
</gene>
<evidence type="ECO:0000259" key="12">
    <source>
        <dbReference type="PROSITE" id="PS51379"/>
    </source>
</evidence>
<dbReference type="HAMAP" id="MF_00463">
    <property type="entry name" value="RsxB_RnfB"/>
    <property type="match status" value="1"/>
</dbReference>
<evidence type="ECO:0000256" key="2">
    <source>
        <dbReference type="ARBA" id="ARBA00022485"/>
    </source>
</evidence>
<feature type="region of interest" description="Disordered" evidence="11">
    <location>
        <begin position="273"/>
        <end position="297"/>
    </location>
</feature>
<feature type="binding site" evidence="10">
    <location>
        <position position="174"/>
    </location>
    <ligand>
        <name>[4Fe-4S] cluster</name>
        <dbReference type="ChEBI" id="CHEBI:49883"/>
        <label>3</label>
    </ligand>
</feature>
<dbReference type="GO" id="GO:0005886">
    <property type="term" value="C:plasma membrane"/>
    <property type="evidence" value="ECO:0007669"/>
    <property type="project" value="UniProtKB-SubCell"/>
</dbReference>
<dbReference type="InterPro" id="IPR007202">
    <property type="entry name" value="4Fe-4S_dom"/>
</dbReference>
<keyword evidence="10" id="KW-1003">Cell membrane</keyword>
<feature type="domain" description="4Fe-4S" evidence="13">
    <location>
        <begin position="31"/>
        <end position="90"/>
    </location>
</feature>
<dbReference type="InterPro" id="IPR010207">
    <property type="entry name" value="Elect_transpt_cplx_RnfB/RsxB"/>
</dbReference>
<dbReference type="InterPro" id="IPR017900">
    <property type="entry name" value="4Fe4S_Fe_S_CS"/>
</dbReference>
<comment type="caution">
    <text evidence="14">The sequence shown here is derived from an EMBL/GenBank/DDBJ whole genome shotgun (WGS) entry which is preliminary data.</text>
</comment>
<keyword evidence="8 10" id="KW-0411">Iron-sulfur</keyword>
<evidence type="ECO:0000256" key="5">
    <source>
        <dbReference type="ARBA" id="ARBA00022967"/>
    </source>
</evidence>
<dbReference type="PANTHER" id="PTHR43560">
    <property type="entry name" value="ION-TRANSLOCATING OXIDOREDUCTASE COMPLEX SUBUNIT B"/>
    <property type="match status" value="1"/>
</dbReference>
<feature type="binding site" evidence="10">
    <location>
        <position position="48"/>
    </location>
    <ligand>
        <name>[4Fe-4S] cluster</name>
        <dbReference type="ChEBI" id="CHEBI:49883"/>
        <label>1</label>
    </ligand>
</feature>
<dbReference type="RefSeq" id="WP_097839825.1">
    <property type="nucleotide sequence ID" value="NZ_NMTY01000024.1"/>
</dbReference>
<keyword evidence="7 10" id="KW-0408">Iron</keyword>
<reference evidence="14 15" key="1">
    <citation type="journal article" date="2017" name="Front. Microbiol.">
        <title>New Insights into the Diversity of the Genus Faecalibacterium.</title>
        <authorList>
            <person name="Benevides L."/>
            <person name="Burman S."/>
            <person name="Martin R."/>
            <person name="Robert V."/>
            <person name="Thomas M."/>
            <person name="Miquel S."/>
            <person name="Chain F."/>
            <person name="Sokol H."/>
            <person name="Bermudez-Humaran L.G."/>
            <person name="Morrison M."/>
            <person name="Langella P."/>
            <person name="Azevedo V.A."/>
            <person name="Chatel J.M."/>
            <person name="Soares S."/>
        </authorList>
    </citation>
    <scope>NUCLEOTIDE SEQUENCE [LARGE SCALE GENOMIC DNA]</scope>
    <source>
        <strain evidence="14 15">CNCM I 4575</strain>
    </source>
</reference>
<feature type="binding site" evidence="10">
    <location>
        <position position="51"/>
    </location>
    <ligand>
        <name>[4Fe-4S] cluster</name>
        <dbReference type="ChEBI" id="CHEBI:49883"/>
        <label>1</label>
    </ligand>
</feature>
<sequence>MNIASAVILCTIVGAVGAIVLVAAAKFMAVEEDPRIEEVASCLAGANCGGCGYAGCADYAKAVVMDGVPCDKCAPGGPKAAAAIAKIMGGEASAVEKKAVVQCQGNSEHCKPSYDYKGIQSCAAAAALYGGPKTCTFACIGLGDCTKVCKFDAIHIVDGVAKVDKDKCTGCGACANICPKKVIMIDAAGPRKPVVMCSNQDKGPVAMKACTTSCIACGMCERTCKFDAIHVVDGVARVDYDKCKGCGMCAQKCPKKIILFPLKDDPYPPKPVVKPAAPAAAKPAAPAAKPAEAPKAE</sequence>
<evidence type="ECO:0000256" key="3">
    <source>
        <dbReference type="ARBA" id="ARBA00022723"/>
    </source>
</evidence>